<gene>
    <name evidence="1" type="ORF">ME3_43</name>
</gene>
<keyword evidence="2" id="KW-1185">Reference proteome</keyword>
<protein>
    <submittedName>
        <fullName evidence="1">Uncharacterized protein</fullName>
    </submittedName>
</protein>
<sequence>MLQSKTTQIYSEINTSNIGYQYDSRDKEIFLEEGYKYSIVTTINGVLIRTDIDLTEVNNDN</sequence>
<accession>A0A172Q031</accession>
<dbReference type="Proteomes" id="UP000225947">
    <property type="component" value="Segment"/>
</dbReference>
<evidence type="ECO:0000313" key="2">
    <source>
        <dbReference type="Proteomes" id="UP000225947"/>
    </source>
</evidence>
<reference evidence="2" key="1">
    <citation type="submission" date="2016-03" db="EMBL/GenBank/DDBJ databases">
        <title>Characterization of Acinetobacter baumannii phage vB_AbaM_ME3.</title>
        <authorList>
            <person name="Buttimer C.T.H."/>
            <person name="Elbreki M."/>
            <person name="Coffey A."/>
        </authorList>
    </citation>
    <scope>NUCLEOTIDE SEQUENCE [LARGE SCALE GENOMIC DNA]</scope>
</reference>
<organism evidence="1 2">
    <name type="scientific">Acinetobacter phage vB_AbaM_ME3</name>
    <dbReference type="NCBI Taxonomy" id="1837876"/>
    <lineage>
        <taxon>Viruses</taxon>
        <taxon>Duplodnaviria</taxon>
        <taxon>Heunggongvirae</taxon>
        <taxon>Uroviricota</taxon>
        <taxon>Caudoviricetes</taxon>
        <taxon>Metrivirus</taxon>
        <taxon>Metrivirus ME3</taxon>
    </lineage>
</organism>
<proteinExistence type="predicted"/>
<dbReference type="EMBL" id="KU935715">
    <property type="protein sequence ID" value="AND75204.1"/>
    <property type="molecule type" value="Genomic_DNA"/>
</dbReference>
<name>A0A172Q031_9CAUD</name>
<evidence type="ECO:0000313" key="1">
    <source>
        <dbReference type="EMBL" id="AND75204.1"/>
    </source>
</evidence>